<dbReference type="Pfam" id="PF02321">
    <property type="entry name" value="OEP"/>
    <property type="match status" value="2"/>
</dbReference>
<evidence type="ECO:0000256" key="1">
    <source>
        <dbReference type="ARBA" id="ARBA00004442"/>
    </source>
</evidence>
<evidence type="ECO:0000256" key="8">
    <source>
        <dbReference type="SAM" id="Coils"/>
    </source>
</evidence>
<evidence type="ECO:0000313" key="10">
    <source>
        <dbReference type="Proteomes" id="UP001063350"/>
    </source>
</evidence>
<evidence type="ECO:0000256" key="6">
    <source>
        <dbReference type="ARBA" id="ARBA00023136"/>
    </source>
</evidence>
<dbReference type="Proteomes" id="UP001063350">
    <property type="component" value="Chromosome"/>
</dbReference>
<dbReference type="Gene3D" id="1.20.1600.10">
    <property type="entry name" value="Outer membrane efflux proteins (OEP)"/>
    <property type="match status" value="1"/>
</dbReference>
<sequence length="452" mass="49522">MPAQIQGKEESTALDLEAAQHLALEANPSMAAAGARLEQARARVRQAMAAWYPSLDLSASGRMVRLSDNDYEAARDMAMLYGGTADRTVDDYSLGVQATWVLFDGFYRKFNQQQAKFGEKSLEAARRDARRLLLAAVAEAFYNAQLQQTAVEIAAADARFYAQQLQDAQNRFEVGTGSRGDVLNMKVQLNSARTALLLGKRQYEAALYGLAALLGLPEGALPPNMKLAPLDREVICPDPAAVDRQAEVSRLLAEALETRPDIQTLAMQIRQAEAAAGMAKASDYPRLQLSGGVNGAREGDMGLGVDDFGSSIMLSLGWNLYSGGGDRARQVEARLRLRELRYQYADLRNRVASEIRQDMALLQAAEEQVELQRQTVELVRENRELAEAEYQAGTASIVRLNEAQRNLTTTHVRLAQALVNYHLARQRLLAATGQNLAAFARSATTTDDAGSR</sequence>
<keyword evidence="6" id="KW-0472">Membrane</keyword>
<evidence type="ECO:0000313" key="9">
    <source>
        <dbReference type="EMBL" id="BCO10442.1"/>
    </source>
</evidence>
<keyword evidence="5" id="KW-0812">Transmembrane</keyword>
<proteinExistence type="inferred from homology"/>
<keyword evidence="4" id="KW-1134">Transmembrane beta strand</keyword>
<dbReference type="InterPro" id="IPR003423">
    <property type="entry name" value="OMP_efflux"/>
</dbReference>
<dbReference type="GO" id="GO:0009279">
    <property type="term" value="C:cell outer membrane"/>
    <property type="evidence" value="ECO:0007669"/>
    <property type="project" value="UniProtKB-SubCell"/>
</dbReference>
<name>A0A915U468_9BACT</name>
<organism evidence="9 10">
    <name type="scientific">Desulfolithobacter dissulfuricans</name>
    <dbReference type="NCBI Taxonomy" id="2795293"/>
    <lineage>
        <taxon>Bacteria</taxon>
        <taxon>Pseudomonadati</taxon>
        <taxon>Thermodesulfobacteriota</taxon>
        <taxon>Desulfobulbia</taxon>
        <taxon>Desulfobulbales</taxon>
        <taxon>Desulfobulbaceae</taxon>
        <taxon>Desulfolithobacter</taxon>
    </lineage>
</organism>
<evidence type="ECO:0000256" key="4">
    <source>
        <dbReference type="ARBA" id="ARBA00022452"/>
    </source>
</evidence>
<keyword evidence="3" id="KW-0813">Transport</keyword>
<protein>
    <submittedName>
        <fullName evidence="9">Channel protein TolC</fullName>
    </submittedName>
</protein>
<comment type="subcellular location">
    <subcellularLocation>
        <location evidence="1">Cell outer membrane</location>
    </subcellularLocation>
</comment>
<dbReference type="SUPFAM" id="SSF56954">
    <property type="entry name" value="Outer membrane efflux proteins (OEP)"/>
    <property type="match status" value="1"/>
</dbReference>
<keyword evidence="10" id="KW-1185">Reference proteome</keyword>
<comment type="similarity">
    <text evidence="2">Belongs to the outer membrane factor (OMF) (TC 1.B.17) family.</text>
</comment>
<gene>
    <name evidence="9" type="primary">aggA</name>
    <name evidence="9" type="ORF">GF1_28180</name>
</gene>
<dbReference type="InterPro" id="IPR051906">
    <property type="entry name" value="TolC-like"/>
</dbReference>
<dbReference type="AlphaFoldDB" id="A0A915U468"/>
<evidence type="ECO:0000256" key="5">
    <source>
        <dbReference type="ARBA" id="ARBA00022692"/>
    </source>
</evidence>
<accession>A0A915U468</accession>
<reference evidence="9" key="1">
    <citation type="submission" date="2020-12" db="EMBL/GenBank/DDBJ databases">
        <title>Desulfobium dissulfuricans gen. nov., sp. nov., a novel mesophilic, sulfate-reducing bacterium isolated from a deep-sea hydrothermal vent.</title>
        <authorList>
            <person name="Hashimoto Y."/>
            <person name="Tame A."/>
            <person name="Sawayama S."/>
            <person name="Miyazaki J."/>
            <person name="Takai K."/>
            <person name="Nakagawa S."/>
        </authorList>
    </citation>
    <scope>NUCLEOTIDE SEQUENCE</scope>
    <source>
        <strain evidence="9">GF1</strain>
    </source>
</reference>
<dbReference type="EMBL" id="AP024233">
    <property type="protein sequence ID" value="BCO10442.1"/>
    <property type="molecule type" value="Genomic_DNA"/>
</dbReference>
<dbReference type="GO" id="GO:0015288">
    <property type="term" value="F:porin activity"/>
    <property type="evidence" value="ECO:0007669"/>
    <property type="project" value="TreeGrafter"/>
</dbReference>
<evidence type="ECO:0000256" key="2">
    <source>
        <dbReference type="ARBA" id="ARBA00007613"/>
    </source>
</evidence>
<dbReference type="GO" id="GO:0015562">
    <property type="term" value="F:efflux transmembrane transporter activity"/>
    <property type="evidence" value="ECO:0007669"/>
    <property type="project" value="InterPro"/>
</dbReference>
<dbReference type="GO" id="GO:1990281">
    <property type="term" value="C:efflux pump complex"/>
    <property type="evidence" value="ECO:0007669"/>
    <property type="project" value="TreeGrafter"/>
</dbReference>
<dbReference type="KEGG" id="ddu:GF1_28180"/>
<keyword evidence="7" id="KW-0998">Cell outer membrane</keyword>
<evidence type="ECO:0000256" key="7">
    <source>
        <dbReference type="ARBA" id="ARBA00023237"/>
    </source>
</evidence>
<keyword evidence="8" id="KW-0175">Coiled coil</keyword>
<feature type="coiled-coil region" evidence="8">
    <location>
        <begin position="330"/>
        <end position="391"/>
    </location>
</feature>
<dbReference type="PANTHER" id="PTHR30026:SF20">
    <property type="entry name" value="OUTER MEMBRANE PROTEIN TOLC"/>
    <property type="match status" value="1"/>
</dbReference>
<dbReference type="PANTHER" id="PTHR30026">
    <property type="entry name" value="OUTER MEMBRANE PROTEIN TOLC"/>
    <property type="match status" value="1"/>
</dbReference>
<evidence type="ECO:0000256" key="3">
    <source>
        <dbReference type="ARBA" id="ARBA00022448"/>
    </source>
</evidence>